<gene>
    <name evidence="12" type="ORF">TeGR_g11892</name>
</gene>
<comment type="function">
    <text evidence="10">Phospholipid scramblase involved in autophagy. Cycles between the preautophagosomal structure/phagophore assembly site (PAS) and the cytoplasmic vesicle pool and supplies membrane for the growing autophagosome. Lipid scramblase activity plays a key role in preautophagosomal structure/phagophore assembly by distributing the phospholipids that arrive through ATG2 from the cytoplasmic to the luminal leaflet of the bilayer, thereby driving autophagosomal membrane expansion.</text>
</comment>
<keyword evidence="9 10" id="KW-0472">Membrane</keyword>
<keyword evidence="5 10" id="KW-0812">Transmembrane</keyword>
<dbReference type="Pfam" id="PF04109">
    <property type="entry name" value="ATG9"/>
    <property type="match status" value="1"/>
</dbReference>
<proteinExistence type="inferred from homology"/>
<keyword evidence="7 10" id="KW-0072">Autophagy</keyword>
<evidence type="ECO:0000313" key="13">
    <source>
        <dbReference type="Proteomes" id="UP001165060"/>
    </source>
</evidence>
<dbReference type="EMBL" id="BRYB01004337">
    <property type="protein sequence ID" value="GMI29456.1"/>
    <property type="molecule type" value="Genomic_DNA"/>
</dbReference>
<dbReference type="PANTHER" id="PTHR13038:SF10">
    <property type="entry name" value="AUTOPHAGY-RELATED PROTEIN 9"/>
    <property type="match status" value="1"/>
</dbReference>
<protein>
    <recommendedName>
        <fullName evidence="3 10">Autophagy-related protein 9</fullName>
    </recommendedName>
</protein>
<feature type="compositionally biased region" description="Low complexity" evidence="11">
    <location>
        <begin position="27"/>
        <end position="51"/>
    </location>
</feature>
<evidence type="ECO:0000256" key="6">
    <source>
        <dbReference type="ARBA" id="ARBA00022989"/>
    </source>
</evidence>
<feature type="transmembrane region" description="Helical" evidence="10">
    <location>
        <begin position="333"/>
        <end position="355"/>
    </location>
</feature>
<evidence type="ECO:0000256" key="5">
    <source>
        <dbReference type="ARBA" id="ARBA00022692"/>
    </source>
</evidence>
<feature type="region of interest" description="Disordered" evidence="11">
    <location>
        <begin position="1"/>
        <end position="83"/>
    </location>
</feature>
<feature type="transmembrane region" description="Helical" evidence="10">
    <location>
        <begin position="367"/>
        <end position="389"/>
    </location>
</feature>
<evidence type="ECO:0000313" key="12">
    <source>
        <dbReference type="EMBL" id="GMI29456.1"/>
    </source>
</evidence>
<comment type="similarity">
    <text evidence="2 10">Belongs to the ATG9 family.</text>
</comment>
<keyword evidence="4 10" id="KW-0813">Transport</keyword>
<evidence type="ECO:0000256" key="11">
    <source>
        <dbReference type="SAM" id="MobiDB-lite"/>
    </source>
</evidence>
<keyword evidence="6 10" id="KW-1133">Transmembrane helix</keyword>
<evidence type="ECO:0000256" key="2">
    <source>
        <dbReference type="ARBA" id="ARBA00006185"/>
    </source>
</evidence>
<dbReference type="InterPro" id="IPR007241">
    <property type="entry name" value="Autophagy-rel_prot_9"/>
</dbReference>
<comment type="subcellular location">
    <subcellularLocation>
        <location evidence="1 10">Preautophagosomal structure membrane</location>
        <topology evidence="1 10">Multi-pass membrane protein</topology>
    </subcellularLocation>
</comment>
<accession>A0ABQ6MMW3</accession>
<evidence type="ECO:0000256" key="9">
    <source>
        <dbReference type="ARBA" id="ARBA00023136"/>
    </source>
</evidence>
<feature type="transmembrane region" description="Helical" evidence="10">
    <location>
        <begin position="173"/>
        <end position="192"/>
    </location>
</feature>
<organism evidence="12 13">
    <name type="scientific">Tetraparma gracilis</name>
    <dbReference type="NCBI Taxonomy" id="2962635"/>
    <lineage>
        <taxon>Eukaryota</taxon>
        <taxon>Sar</taxon>
        <taxon>Stramenopiles</taxon>
        <taxon>Ochrophyta</taxon>
        <taxon>Bolidophyceae</taxon>
        <taxon>Parmales</taxon>
        <taxon>Triparmaceae</taxon>
        <taxon>Tetraparma</taxon>
    </lineage>
</organism>
<keyword evidence="8 10" id="KW-0445">Lipid transport</keyword>
<evidence type="ECO:0000256" key="10">
    <source>
        <dbReference type="RuleBase" id="RU364027"/>
    </source>
</evidence>
<evidence type="ECO:0000256" key="7">
    <source>
        <dbReference type="ARBA" id="ARBA00023006"/>
    </source>
</evidence>
<dbReference type="PANTHER" id="PTHR13038">
    <property type="entry name" value="APG9 AUTOPHAGY 9"/>
    <property type="match status" value="1"/>
</dbReference>
<sequence>MADIWDELDSHDAQQQHQHARARHGGESLSDLGLSLTSAGPGSSSAAAPLLDNDHTGAPLHPPLDQPLDRPLDQPLDSSYHMMPEPPAQTFKDGYGAVSNLDTFFTGLYMHYFNHGTTPSISLIFIEASTLFITTLTSTLLIYYIDWPRLLQCTSSLDCETSLSFYVHSHRSGLVNFFLICYLAISLIYLTVRIFSLFSRFRNVLSMGAYYSDVLKVDPRALHKGSVSWADIIDKVIENQNNGSYRVSITGEKLDHLKVSMRIMRKENYLIAMINQRDCLDLSVPSIATVTSDARELLSTFFSSPSAPLHRPRPRHTEESPLPLKYLPKTIEFCLYLCVLNHMFTSSFSILPSFLSNPDALKRRFRLCGVLLLLGTPFLFLFNLSYFFLQNTYTLKKSTTPLGSRMWSSLSHYKFRHYNELQHYYDTRVRQT</sequence>
<evidence type="ECO:0000256" key="8">
    <source>
        <dbReference type="ARBA" id="ARBA00023055"/>
    </source>
</evidence>
<dbReference type="Proteomes" id="UP001165060">
    <property type="component" value="Unassembled WGS sequence"/>
</dbReference>
<evidence type="ECO:0000256" key="1">
    <source>
        <dbReference type="ARBA" id="ARBA00004511"/>
    </source>
</evidence>
<evidence type="ECO:0000256" key="3">
    <source>
        <dbReference type="ARBA" id="ARBA00018074"/>
    </source>
</evidence>
<comment type="caution">
    <text evidence="12">The sequence shown here is derived from an EMBL/GenBank/DDBJ whole genome shotgun (WGS) entry which is preliminary data.</text>
</comment>
<feature type="transmembrane region" description="Helical" evidence="10">
    <location>
        <begin position="123"/>
        <end position="145"/>
    </location>
</feature>
<evidence type="ECO:0000256" key="4">
    <source>
        <dbReference type="ARBA" id="ARBA00022448"/>
    </source>
</evidence>
<reference evidence="12 13" key="1">
    <citation type="journal article" date="2023" name="Commun. Biol.">
        <title>Genome analysis of Parmales, the sister group of diatoms, reveals the evolutionary specialization of diatoms from phago-mixotrophs to photoautotrophs.</title>
        <authorList>
            <person name="Ban H."/>
            <person name="Sato S."/>
            <person name="Yoshikawa S."/>
            <person name="Yamada K."/>
            <person name="Nakamura Y."/>
            <person name="Ichinomiya M."/>
            <person name="Sato N."/>
            <person name="Blanc-Mathieu R."/>
            <person name="Endo H."/>
            <person name="Kuwata A."/>
            <person name="Ogata H."/>
        </authorList>
    </citation>
    <scope>NUCLEOTIDE SEQUENCE [LARGE SCALE GENOMIC DNA]</scope>
</reference>
<name>A0ABQ6MMW3_9STRA</name>
<keyword evidence="13" id="KW-1185">Reference proteome</keyword>
<comment type="caution">
    <text evidence="10">Lacks conserved residue(s) required for the propagation of feature annotation.</text>
</comment>